<comment type="caution">
    <text evidence="1">The sequence shown here is derived from an EMBL/GenBank/DDBJ whole genome shotgun (WGS) entry which is preliminary data.</text>
</comment>
<protein>
    <submittedName>
        <fullName evidence="1">Uncharacterized protein</fullName>
    </submittedName>
</protein>
<gene>
    <name evidence="1" type="ORF">HUJ06_010751</name>
</gene>
<name>A0A822YH30_NELNU</name>
<sequence length="78" mass="8334">MGGLGKVQHLYERERERSVSKLSVVIELPKAPSPISSGGSVCLSLLLHWARSVAATSSPIGGLLQYSVLCECEAPKRV</sequence>
<accession>A0A822YH30</accession>
<evidence type="ECO:0000313" key="1">
    <source>
        <dbReference type="EMBL" id="DAD31900.1"/>
    </source>
</evidence>
<dbReference type="AlphaFoldDB" id="A0A822YH30"/>
<dbReference type="Proteomes" id="UP000607653">
    <property type="component" value="Unassembled WGS sequence"/>
</dbReference>
<reference evidence="1 2" key="1">
    <citation type="journal article" date="2020" name="Mol. Biol. Evol.">
        <title>Distinct Expression and Methylation Patterns for Genes with Different Fates following a Single Whole-Genome Duplication in Flowering Plants.</title>
        <authorList>
            <person name="Shi T."/>
            <person name="Rahmani R.S."/>
            <person name="Gugger P.F."/>
            <person name="Wang M."/>
            <person name="Li H."/>
            <person name="Zhang Y."/>
            <person name="Li Z."/>
            <person name="Wang Q."/>
            <person name="Van de Peer Y."/>
            <person name="Marchal K."/>
            <person name="Chen J."/>
        </authorList>
    </citation>
    <scope>NUCLEOTIDE SEQUENCE [LARGE SCALE GENOMIC DNA]</scope>
    <source>
        <tissue evidence="1">Leaf</tissue>
    </source>
</reference>
<dbReference type="EMBL" id="DUZY01000003">
    <property type="protein sequence ID" value="DAD31900.1"/>
    <property type="molecule type" value="Genomic_DNA"/>
</dbReference>
<evidence type="ECO:0000313" key="2">
    <source>
        <dbReference type="Proteomes" id="UP000607653"/>
    </source>
</evidence>
<proteinExistence type="predicted"/>
<keyword evidence="2" id="KW-1185">Reference proteome</keyword>
<organism evidence="1 2">
    <name type="scientific">Nelumbo nucifera</name>
    <name type="common">Sacred lotus</name>
    <dbReference type="NCBI Taxonomy" id="4432"/>
    <lineage>
        <taxon>Eukaryota</taxon>
        <taxon>Viridiplantae</taxon>
        <taxon>Streptophyta</taxon>
        <taxon>Embryophyta</taxon>
        <taxon>Tracheophyta</taxon>
        <taxon>Spermatophyta</taxon>
        <taxon>Magnoliopsida</taxon>
        <taxon>Proteales</taxon>
        <taxon>Nelumbonaceae</taxon>
        <taxon>Nelumbo</taxon>
    </lineage>
</organism>